<dbReference type="Gene3D" id="3.40.50.620">
    <property type="entry name" value="HUPs"/>
    <property type="match status" value="1"/>
</dbReference>
<dbReference type="CDD" id="cd23659">
    <property type="entry name" value="USP_At3g01520-like"/>
    <property type="match status" value="1"/>
</dbReference>
<sequence length="254" mass="26454">MSAAGSPTPANATLAATPAVAKRIVLLALDHSNHSAYAFDWAKQNLLSPVTDHVVLVHVRPIAVGPSALYEDAATAARDAEEDHRLSSHKLLQHYGYDLKKAHFTVRAISIRGDTRSDIVRKAQELNATLVVCGSRGLGTLQRAFLGSVSNYITNHCPCPVLVIRPPADSALVKQNLGAQRAPVSETPETAQVAVDQEAAAAAAAAAAANEVAEPTDSAAAIMDAEAKGVLDALPAEATEAEAEEKAPHPEASA</sequence>
<dbReference type="InterPro" id="IPR014729">
    <property type="entry name" value="Rossmann-like_a/b/a_fold"/>
</dbReference>
<dbReference type="AlphaFoldDB" id="A0A0L0SCC2"/>
<dbReference type="eggNOG" id="ENOG502RXWD">
    <property type="taxonomic scope" value="Eukaryota"/>
</dbReference>
<dbReference type="Proteomes" id="UP000054350">
    <property type="component" value="Unassembled WGS sequence"/>
</dbReference>
<reference evidence="4" key="2">
    <citation type="submission" date="2009-11" db="EMBL/GenBank/DDBJ databases">
        <title>The Genome Sequence of Allomyces macrogynus strain ATCC 38327.</title>
        <authorList>
            <consortium name="The Broad Institute Genome Sequencing Platform"/>
            <person name="Russ C."/>
            <person name="Cuomo C."/>
            <person name="Shea T."/>
            <person name="Young S.K."/>
            <person name="Zeng Q."/>
            <person name="Koehrsen M."/>
            <person name="Haas B."/>
            <person name="Borodovsky M."/>
            <person name="Guigo R."/>
            <person name="Alvarado L."/>
            <person name="Berlin A."/>
            <person name="Borenstein D."/>
            <person name="Chen Z."/>
            <person name="Engels R."/>
            <person name="Freedman E."/>
            <person name="Gellesch M."/>
            <person name="Goldberg J."/>
            <person name="Griggs A."/>
            <person name="Gujja S."/>
            <person name="Heiman D."/>
            <person name="Hepburn T."/>
            <person name="Howarth C."/>
            <person name="Jen D."/>
            <person name="Larson L."/>
            <person name="Lewis B."/>
            <person name="Mehta T."/>
            <person name="Park D."/>
            <person name="Pearson M."/>
            <person name="Roberts A."/>
            <person name="Saif S."/>
            <person name="Shenoy N."/>
            <person name="Sisk P."/>
            <person name="Stolte C."/>
            <person name="Sykes S."/>
            <person name="Walk T."/>
            <person name="White J."/>
            <person name="Yandava C."/>
            <person name="Burger G."/>
            <person name="Gray M.W."/>
            <person name="Holland P.W.H."/>
            <person name="King N."/>
            <person name="Lang F.B.F."/>
            <person name="Roger A.J."/>
            <person name="Ruiz-Trillo I."/>
            <person name="Lander E."/>
            <person name="Nusbaum C."/>
        </authorList>
    </citation>
    <scope>NUCLEOTIDE SEQUENCE [LARGE SCALE GENOMIC DNA]</scope>
    <source>
        <strain evidence="4">ATCC 38327</strain>
    </source>
</reference>
<dbReference type="PANTHER" id="PTHR31964">
    <property type="entry name" value="ADENINE NUCLEOTIDE ALPHA HYDROLASES-LIKE SUPERFAMILY PROTEIN"/>
    <property type="match status" value="1"/>
</dbReference>
<organism evidence="3 4">
    <name type="scientific">Allomyces macrogynus (strain ATCC 38327)</name>
    <name type="common">Allomyces javanicus var. macrogynus</name>
    <dbReference type="NCBI Taxonomy" id="578462"/>
    <lineage>
        <taxon>Eukaryota</taxon>
        <taxon>Fungi</taxon>
        <taxon>Fungi incertae sedis</taxon>
        <taxon>Blastocladiomycota</taxon>
        <taxon>Blastocladiomycetes</taxon>
        <taxon>Blastocladiales</taxon>
        <taxon>Blastocladiaceae</taxon>
        <taxon>Allomyces</taxon>
    </lineage>
</organism>
<feature type="region of interest" description="Disordered" evidence="1">
    <location>
        <begin position="233"/>
        <end position="254"/>
    </location>
</feature>
<accession>A0A0L0SCC2</accession>
<dbReference type="InterPro" id="IPR006016">
    <property type="entry name" value="UspA"/>
</dbReference>
<dbReference type="PANTHER" id="PTHR31964:SF140">
    <property type="entry name" value="UNIVERSAL STRESS PROTEIN FAMILY PROTEIN"/>
    <property type="match status" value="1"/>
</dbReference>
<evidence type="ECO:0000313" key="3">
    <source>
        <dbReference type="EMBL" id="KNE60136.1"/>
    </source>
</evidence>
<dbReference type="OrthoDB" id="843225at2759"/>
<dbReference type="VEuPathDB" id="FungiDB:AMAG_05559"/>
<gene>
    <name evidence="3" type="ORF">AMAG_05559</name>
</gene>
<dbReference type="EMBL" id="GG745335">
    <property type="protein sequence ID" value="KNE60136.1"/>
    <property type="molecule type" value="Genomic_DNA"/>
</dbReference>
<protein>
    <recommendedName>
        <fullName evidence="2">UspA domain-containing protein</fullName>
    </recommendedName>
</protein>
<evidence type="ECO:0000256" key="1">
    <source>
        <dbReference type="SAM" id="MobiDB-lite"/>
    </source>
</evidence>
<dbReference type="STRING" id="578462.A0A0L0SCC2"/>
<reference evidence="3 4" key="1">
    <citation type="submission" date="2009-11" db="EMBL/GenBank/DDBJ databases">
        <title>Annotation of Allomyces macrogynus ATCC 38327.</title>
        <authorList>
            <consortium name="The Broad Institute Genome Sequencing Platform"/>
            <person name="Russ C."/>
            <person name="Cuomo C."/>
            <person name="Burger G."/>
            <person name="Gray M.W."/>
            <person name="Holland P.W.H."/>
            <person name="King N."/>
            <person name="Lang F.B.F."/>
            <person name="Roger A.J."/>
            <person name="Ruiz-Trillo I."/>
            <person name="Young S.K."/>
            <person name="Zeng Q."/>
            <person name="Gargeya S."/>
            <person name="Fitzgerald M."/>
            <person name="Haas B."/>
            <person name="Abouelleil A."/>
            <person name="Alvarado L."/>
            <person name="Arachchi H.M."/>
            <person name="Berlin A."/>
            <person name="Chapman S.B."/>
            <person name="Gearin G."/>
            <person name="Goldberg J."/>
            <person name="Griggs A."/>
            <person name="Gujja S."/>
            <person name="Hansen M."/>
            <person name="Heiman D."/>
            <person name="Howarth C."/>
            <person name="Larimer J."/>
            <person name="Lui A."/>
            <person name="MacDonald P.J.P."/>
            <person name="McCowen C."/>
            <person name="Montmayeur A."/>
            <person name="Murphy C."/>
            <person name="Neiman D."/>
            <person name="Pearson M."/>
            <person name="Priest M."/>
            <person name="Roberts A."/>
            <person name="Saif S."/>
            <person name="Shea T."/>
            <person name="Sisk P."/>
            <person name="Stolte C."/>
            <person name="Sykes S."/>
            <person name="Wortman J."/>
            <person name="Nusbaum C."/>
            <person name="Birren B."/>
        </authorList>
    </citation>
    <scope>NUCLEOTIDE SEQUENCE [LARGE SCALE GENOMIC DNA]</scope>
    <source>
        <strain evidence="3 4">ATCC 38327</strain>
    </source>
</reference>
<dbReference type="SUPFAM" id="SSF52402">
    <property type="entry name" value="Adenine nucleotide alpha hydrolases-like"/>
    <property type="match status" value="1"/>
</dbReference>
<dbReference type="InterPro" id="IPR006015">
    <property type="entry name" value="Universal_stress_UspA"/>
</dbReference>
<feature type="domain" description="UspA" evidence="2">
    <location>
        <begin position="23"/>
        <end position="165"/>
    </location>
</feature>
<evidence type="ECO:0000313" key="4">
    <source>
        <dbReference type="Proteomes" id="UP000054350"/>
    </source>
</evidence>
<name>A0A0L0SCC2_ALLM3</name>
<keyword evidence="4" id="KW-1185">Reference proteome</keyword>
<proteinExistence type="predicted"/>
<feature type="compositionally biased region" description="Basic and acidic residues" evidence="1">
    <location>
        <begin position="244"/>
        <end position="254"/>
    </location>
</feature>
<dbReference type="Pfam" id="PF00582">
    <property type="entry name" value="Usp"/>
    <property type="match status" value="1"/>
</dbReference>
<dbReference type="PRINTS" id="PR01438">
    <property type="entry name" value="UNVRSLSTRESS"/>
</dbReference>
<evidence type="ECO:0000259" key="2">
    <source>
        <dbReference type="Pfam" id="PF00582"/>
    </source>
</evidence>